<feature type="region of interest" description="Disordered" evidence="1">
    <location>
        <begin position="78"/>
        <end position="160"/>
    </location>
</feature>
<sequence length="160" mass="18500">MVGFLVSTGVSLMMNGMCCAYQMHGEKELRQAMRSDIREEWRQQREIEANAISQFEKEAERLRFESLEQRHMLLEFLKRQQQGENEERSEPTTTIDACRSSSSSSSSSRQQRRAACCSQSRASCARDRQSRSGKWTQPSLFDDDGEDWEEEESSDNPQEA</sequence>
<keyword evidence="3" id="KW-1185">Reference proteome</keyword>
<dbReference type="Proteomes" id="UP001153069">
    <property type="component" value="Unassembled WGS sequence"/>
</dbReference>
<evidence type="ECO:0000313" key="2">
    <source>
        <dbReference type="EMBL" id="CAB9506098.1"/>
    </source>
</evidence>
<feature type="compositionally biased region" description="Acidic residues" evidence="1">
    <location>
        <begin position="141"/>
        <end position="154"/>
    </location>
</feature>
<evidence type="ECO:0000313" key="3">
    <source>
        <dbReference type="Proteomes" id="UP001153069"/>
    </source>
</evidence>
<organism evidence="2 3">
    <name type="scientific">Seminavis robusta</name>
    <dbReference type="NCBI Taxonomy" id="568900"/>
    <lineage>
        <taxon>Eukaryota</taxon>
        <taxon>Sar</taxon>
        <taxon>Stramenopiles</taxon>
        <taxon>Ochrophyta</taxon>
        <taxon>Bacillariophyta</taxon>
        <taxon>Bacillariophyceae</taxon>
        <taxon>Bacillariophycidae</taxon>
        <taxon>Naviculales</taxon>
        <taxon>Naviculaceae</taxon>
        <taxon>Seminavis</taxon>
    </lineage>
</organism>
<feature type="compositionally biased region" description="Low complexity" evidence="1">
    <location>
        <begin position="96"/>
        <end position="123"/>
    </location>
</feature>
<reference evidence="2" key="1">
    <citation type="submission" date="2020-06" db="EMBL/GenBank/DDBJ databases">
        <authorList>
            <consortium name="Plant Systems Biology data submission"/>
        </authorList>
    </citation>
    <scope>NUCLEOTIDE SEQUENCE</scope>
    <source>
        <strain evidence="2">D6</strain>
    </source>
</reference>
<name>A0A9N8HDC7_9STRA</name>
<proteinExistence type="predicted"/>
<comment type="caution">
    <text evidence="2">The sequence shown here is derived from an EMBL/GenBank/DDBJ whole genome shotgun (WGS) entry which is preliminary data.</text>
</comment>
<dbReference type="AlphaFoldDB" id="A0A9N8HDC7"/>
<gene>
    <name evidence="2" type="ORF">SEMRO_254_G100060.1</name>
</gene>
<accession>A0A9N8HDC7</accession>
<dbReference type="EMBL" id="CAICTM010000253">
    <property type="protein sequence ID" value="CAB9506098.1"/>
    <property type="molecule type" value="Genomic_DNA"/>
</dbReference>
<evidence type="ECO:0000256" key="1">
    <source>
        <dbReference type="SAM" id="MobiDB-lite"/>
    </source>
</evidence>
<protein>
    <submittedName>
        <fullName evidence="2">Uncharacterized protein</fullName>
    </submittedName>
</protein>